<organism evidence="2 4">
    <name type="scientific">Tepidimonas fonticaldi</name>
    <dbReference type="NCBI Taxonomy" id="1101373"/>
    <lineage>
        <taxon>Bacteria</taxon>
        <taxon>Pseudomonadati</taxon>
        <taxon>Pseudomonadota</taxon>
        <taxon>Betaproteobacteria</taxon>
        <taxon>Burkholderiales</taxon>
        <taxon>Tepidimonas</taxon>
    </lineage>
</organism>
<proteinExistence type="predicted"/>
<evidence type="ECO:0008006" key="5">
    <source>
        <dbReference type="Google" id="ProtNLM"/>
    </source>
</evidence>
<sequence>MGNMDEMAEVVLFTPRVELDAAENLRGFIEMARDHLTVFGSDLPFDENVWDVTAVIALKGHGNKRVRIKFSTLTTAGDKTPSMMAEPFLSFAKAYLRYMQSLRPTKAIHGRLVALRALEAALIESCGSTNPVRIDSGVLNRAAQLIINQLSDGAAYRAGQQLEILARWMAENRLTKIPVRWRNPIKRPTSAVRVGKEADERRAKKMPSQAALDALPKVFLLATEPVDVIVAGVAAIMLAAPERISEVLMLPEACEVREPRTGKEDAYGLRWWPAKGANPGVKWVVPSMASVVQEALRKIRRVTEEARCIAKWYEDHPGRLYLAPDVEHLRAQQWLSLADVAEILGFADHSSVNTWCRTAKIAMSRQDNGKQVLVRFADIEKAVLSMLPRGFPILDDATGLKYSEALFVVRRNELGTQRGTYRCMLEAVTIGQINTGFGSRARHGFDSIFARFGFTEPDGSPIKLTSHQFRHYLNTLAQLGGMSQLDIAKWSGRKDVRQNEVYDHVTPGVMLQRLRDAVGDDNQMFGPLAELPKRVMIRRDEFAQLVIPSAHTTDIGYCVHDYTSSPCQLHMDCIHCQDLVCVKGDEEKTALLRKRLQEARELLGRAEDARADGYYGSDRWVEHHRASVDRLSQLVQILDDPSVPNGAVVQLSSPTAPSRIAQELTARLPAKNDKSQTSVPAEVLAWKGD</sequence>
<dbReference type="AlphaFoldDB" id="A0A554XNS2"/>
<accession>A0A554XNS2</accession>
<gene>
    <name evidence="2" type="ORF">Tfont_00990</name>
    <name evidence="3" type="ORF">Tfont_01002</name>
</gene>
<dbReference type="Gene3D" id="1.10.443.10">
    <property type="entry name" value="Intergrase catalytic core"/>
    <property type="match status" value="1"/>
</dbReference>
<dbReference type="GO" id="GO:0006310">
    <property type="term" value="P:DNA recombination"/>
    <property type="evidence" value="ECO:0007669"/>
    <property type="project" value="UniProtKB-KW"/>
</dbReference>
<name>A0A554XNS2_9BURK</name>
<evidence type="ECO:0000313" key="3">
    <source>
        <dbReference type="EMBL" id="TSE37487.1"/>
    </source>
</evidence>
<dbReference type="Proteomes" id="UP000316388">
    <property type="component" value="Unassembled WGS sequence"/>
</dbReference>
<evidence type="ECO:0000256" key="1">
    <source>
        <dbReference type="ARBA" id="ARBA00023172"/>
    </source>
</evidence>
<dbReference type="InterPro" id="IPR011010">
    <property type="entry name" value="DNA_brk_join_enz"/>
</dbReference>
<keyword evidence="1" id="KW-0233">DNA recombination</keyword>
<dbReference type="InterPro" id="IPR013762">
    <property type="entry name" value="Integrase-like_cat_sf"/>
</dbReference>
<protein>
    <recommendedName>
        <fullName evidence="5">Integrase</fullName>
    </recommendedName>
</protein>
<evidence type="ECO:0000313" key="2">
    <source>
        <dbReference type="EMBL" id="TSE37475.1"/>
    </source>
</evidence>
<dbReference type="SUPFAM" id="SSF56349">
    <property type="entry name" value="DNA breaking-rejoining enzymes"/>
    <property type="match status" value="1"/>
</dbReference>
<dbReference type="EMBL" id="VJOO01000006">
    <property type="protein sequence ID" value="TSE37487.1"/>
    <property type="molecule type" value="Genomic_DNA"/>
</dbReference>
<dbReference type="EMBL" id="VJOO01000006">
    <property type="protein sequence ID" value="TSE37475.1"/>
    <property type="molecule type" value="Genomic_DNA"/>
</dbReference>
<comment type="caution">
    <text evidence="2">The sequence shown here is derived from an EMBL/GenBank/DDBJ whole genome shotgun (WGS) entry which is preliminary data.</text>
</comment>
<dbReference type="GO" id="GO:0003677">
    <property type="term" value="F:DNA binding"/>
    <property type="evidence" value="ECO:0007669"/>
    <property type="project" value="InterPro"/>
</dbReference>
<dbReference type="GO" id="GO:0015074">
    <property type="term" value="P:DNA integration"/>
    <property type="evidence" value="ECO:0007669"/>
    <property type="project" value="InterPro"/>
</dbReference>
<evidence type="ECO:0000313" key="4">
    <source>
        <dbReference type="Proteomes" id="UP000316388"/>
    </source>
</evidence>
<reference evidence="2 4" key="1">
    <citation type="submission" date="2019-07" db="EMBL/GenBank/DDBJ databases">
        <title>Tepidimonas fonticaldi AT-A2 draft genome.</title>
        <authorList>
            <person name="Da Costa M.S."/>
            <person name="Froufe H.J.C."/>
            <person name="Egas C."/>
            <person name="Albuquerque L."/>
        </authorList>
    </citation>
    <scope>NUCLEOTIDE SEQUENCE [LARGE SCALE GENOMIC DNA]</scope>
    <source>
        <strain evidence="2 4">AT-A2</strain>
    </source>
</reference>